<evidence type="ECO:0000259" key="3">
    <source>
        <dbReference type="PROSITE" id="PS50887"/>
    </source>
</evidence>
<dbReference type="NCBIfam" id="TIGR00254">
    <property type="entry name" value="GGDEF"/>
    <property type="match status" value="1"/>
</dbReference>
<sequence>MAYRWKLLSPMVSAAIVLIVVTNYLILHIAGRPDASASELAWLLLPIALPTTIVVILVMSSLYHALQEVIGELERGRLDALSQAQHDPLTGLANKRLLQQRVDQAISRFNRGREKFAVLMLDLDDFKRVNDLLGHQSGDELLREAAARLASLVRDTDTVARFGGDEFLILQSTVDRPTDVRRLCARINEDMQRAYRVGDRDVRLPVTIGAVLANDDLGDAADYVRAADMALYAAKAGGKNCSRFFSQEMDALLQRRDRLETDLKLALATGEGLNVHFQPQLAADGKVVGAEALFRWTHSEFGDIAAVEAIAIAEECRFIDILAERVLRDAARFARSWPSLSVAVNMSPAQFTGSRDLAAELGRIVSEEGVSPSQIELEITERLLVTDEDDCEKQIASLRNLGFRVALDDFGTGYSSLNYLRRFKVDRLKLDRTFALNAEINESVAIVRAAVGLAHSLGLDVIAEGIETKLQERVAFEAGCDAVQGNFYAAPMTATAFAAFLDSQDSAAA</sequence>
<dbReference type="Gene3D" id="3.30.70.270">
    <property type="match status" value="1"/>
</dbReference>
<dbReference type="SMART" id="SM00267">
    <property type="entry name" value="GGDEF"/>
    <property type="match status" value="1"/>
</dbReference>
<evidence type="ECO:0000256" key="1">
    <source>
        <dbReference type="SAM" id="Phobius"/>
    </source>
</evidence>
<feature type="domain" description="EAL" evidence="2">
    <location>
        <begin position="256"/>
        <end position="505"/>
    </location>
</feature>
<name>A0ABX6SXT0_9SPHN</name>
<feature type="transmembrane region" description="Helical" evidence="1">
    <location>
        <begin position="42"/>
        <end position="66"/>
    </location>
</feature>
<dbReference type="Pfam" id="PF00990">
    <property type="entry name" value="GGDEF"/>
    <property type="match status" value="1"/>
</dbReference>
<accession>A0ABX6SXT0</accession>
<dbReference type="InterPro" id="IPR029787">
    <property type="entry name" value="Nucleotide_cyclase"/>
</dbReference>
<dbReference type="SUPFAM" id="SSF55073">
    <property type="entry name" value="Nucleotide cyclase"/>
    <property type="match status" value="1"/>
</dbReference>
<gene>
    <name evidence="4" type="ORF">H9L15_08710</name>
</gene>
<keyword evidence="1" id="KW-1133">Transmembrane helix</keyword>
<dbReference type="PANTHER" id="PTHR44757">
    <property type="entry name" value="DIGUANYLATE CYCLASE DGCP"/>
    <property type="match status" value="1"/>
</dbReference>
<keyword evidence="5" id="KW-1185">Reference proteome</keyword>
<dbReference type="InterPro" id="IPR035919">
    <property type="entry name" value="EAL_sf"/>
</dbReference>
<evidence type="ECO:0000259" key="2">
    <source>
        <dbReference type="PROSITE" id="PS50883"/>
    </source>
</evidence>
<dbReference type="InterPro" id="IPR052155">
    <property type="entry name" value="Biofilm_reg_signaling"/>
</dbReference>
<proteinExistence type="predicted"/>
<feature type="domain" description="GGDEF" evidence="3">
    <location>
        <begin position="114"/>
        <end position="247"/>
    </location>
</feature>
<dbReference type="SUPFAM" id="SSF141868">
    <property type="entry name" value="EAL domain-like"/>
    <property type="match status" value="1"/>
</dbReference>
<dbReference type="PROSITE" id="PS50887">
    <property type="entry name" value="GGDEF"/>
    <property type="match status" value="1"/>
</dbReference>
<dbReference type="RefSeq" id="WP_187713830.1">
    <property type="nucleotide sequence ID" value="NZ_CP060780.1"/>
</dbReference>
<dbReference type="CDD" id="cd01948">
    <property type="entry name" value="EAL"/>
    <property type="match status" value="1"/>
</dbReference>
<dbReference type="CDD" id="cd01949">
    <property type="entry name" value="GGDEF"/>
    <property type="match status" value="1"/>
</dbReference>
<evidence type="ECO:0000313" key="5">
    <source>
        <dbReference type="Proteomes" id="UP000516134"/>
    </source>
</evidence>
<dbReference type="Proteomes" id="UP000516134">
    <property type="component" value="Chromosome"/>
</dbReference>
<dbReference type="SMART" id="SM00052">
    <property type="entry name" value="EAL"/>
    <property type="match status" value="1"/>
</dbReference>
<keyword evidence="1" id="KW-0812">Transmembrane</keyword>
<dbReference type="Gene3D" id="3.20.20.450">
    <property type="entry name" value="EAL domain"/>
    <property type="match status" value="1"/>
</dbReference>
<dbReference type="EMBL" id="CP060780">
    <property type="protein sequence ID" value="QNP42397.1"/>
    <property type="molecule type" value="Genomic_DNA"/>
</dbReference>
<dbReference type="InterPro" id="IPR001633">
    <property type="entry name" value="EAL_dom"/>
</dbReference>
<dbReference type="InterPro" id="IPR043128">
    <property type="entry name" value="Rev_trsase/Diguanyl_cyclase"/>
</dbReference>
<reference evidence="4 5" key="1">
    <citation type="submission" date="2020-08" db="EMBL/GenBank/DDBJ databases">
        <title>Genome sequence of Sphingomonas daechungensis KACC 18115T.</title>
        <authorList>
            <person name="Hyun D.-W."/>
            <person name="Bae J.-W."/>
        </authorList>
    </citation>
    <scope>NUCLEOTIDE SEQUENCE [LARGE SCALE GENOMIC DNA]</scope>
    <source>
        <strain evidence="4 5">KACC 18115</strain>
    </source>
</reference>
<keyword evidence="1" id="KW-0472">Membrane</keyword>
<dbReference type="Pfam" id="PF00563">
    <property type="entry name" value="EAL"/>
    <property type="match status" value="1"/>
</dbReference>
<evidence type="ECO:0000313" key="4">
    <source>
        <dbReference type="EMBL" id="QNP42397.1"/>
    </source>
</evidence>
<dbReference type="InterPro" id="IPR000160">
    <property type="entry name" value="GGDEF_dom"/>
</dbReference>
<organism evidence="4 5">
    <name type="scientific">Sphingomonas daechungensis</name>
    <dbReference type="NCBI Taxonomy" id="1176646"/>
    <lineage>
        <taxon>Bacteria</taxon>
        <taxon>Pseudomonadati</taxon>
        <taxon>Pseudomonadota</taxon>
        <taxon>Alphaproteobacteria</taxon>
        <taxon>Sphingomonadales</taxon>
        <taxon>Sphingomonadaceae</taxon>
        <taxon>Sphingomonas</taxon>
    </lineage>
</organism>
<dbReference type="PANTHER" id="PTHR44757:SF2">
    <property type="entry name" value="BIOFILM ARCHITECTURE MAINTENANCE PROTEIN MBAA"/>
    <property type="match status" value="1"/>
</dbReference>
<dbReference type="PROSITE" id="PS50883">
    <property type="entry name" value="EAL"/>
    <property type="match status" value="1"/>
</dbReference>
<protein>
    <submittedName>
        <fullName evidence="4">EAL domain-containing protein</fullName>
    </submittedName>
</protein>
<feature type="transmembrane region" description="Helical" evidence="1">
    <location>
        <begin position="7"/>
        <end position="30"/>
    </location>
</feature>